<dbReference type="InterPro" id="IPR020622">
    <property type="entry name" value="Ala_racemase_pyridoxalP-BS"/>
</dbReference>
<keyword evidence="3" id="KW-0413">Isomerase</keyword>
<evidence type="ECO:0000313" key="5">
    <source>
        <dbReference type="EMBL" id="CAB4575874.1"/>
    </source>
</evidence>
<dbReference type="GO" id="GO:0030170">
    <property type="term" value="F:pyridoxal phosphate binding"/>
    <property type="evidence" value="ECO:0007669"/>
    <property type="project" value="TreeGrafter"/>
</dbReference>
<evidence type="ECO:0000256" key="3">
    <source>
        <dbReference type="ARBA" id="ARBA00023235"/>
    </source>
</evidence>
<dbReference type="PROSITE" id="PS00395">
    <property type="entry name" value="ALANINE_RACEMASE"/>
    <property type="match status" value="1"/>
</dbReference>
<dbReference type="GO" id="GO:0008784">
    <property type="term" value="F:alanine racemase activity"/>
    <property type="evidence" value="ECO:0007669"/>
    <property type="project" value="InterPro"/>
</dbReference>
<dbReference type="NCBIfam" id="TIGR00492">
    <property type="entry name" value="alr"/>
    <property type="match status" value="1"/>
</dbReference>
<dbReference type="SUPFAM" id="SSF50621">
    <property type="entry name" value="Alanine racemase C-terminal domain-like"/>
    <property type="match status" value="1"/>
</dbReference>
<reference evidence="5" key="1">
    <citation type="submission" date="2020-05" db="EMBL/GenBank/DDBJ databases">
        <authorList>
            <person name="Chiriac C."/>
            <person name="Salcher M."/>
            <person name="Ghai R."/>
            <person name="Kavagutti S V."/>
        </authorList>
    </citation>
    <scope>NUCLEOTIDE SEQUENCE</scope>
</reference>
<dbReference type="HAMAP" id="MF_01201">
    <property type="entry name" value="Ala_racemase"/>
    <property type="match status" value="1"/>
</dbReference>
<dbReference type="SUPFAM" id="SSF51419">
    <property type="entry name" value="PLP-binding barrel"/>
    <property type="match status" value="1"/>
</dbReference>
<organism evidence="5">
    <name type="scientific">freshwater metagenome</name>
    <dbReference type="NCBI Taxonomy" id="449393"/>
    <lineage>
        <taxon>unclassified sequences</taxon>
        <taxon>metagenomes</taxon>
        <taxon>ecological metagenomes</taxon>
    </lineage>
</organism>
<sequence length="376" mass="40005">MSNLRGAYIDLAAIRDNVKVLCDLARNSEVMAVVKADAYGHGLIPVSKAARQGGATWLGTALLEEAIELRKSGDKGRILTWLGSNQDRWQECVELGIDLSVSSIENASAIINAAKVTGKTAQVHIKVDTGLGRNGVMPNDLADLTNLLEEAKASGLVEVVAVWTHFALADAPSSPTIAKQLEVLDESFKYVASRGFKNLMKHAANSAATLTAPNAHFDLVRPGIAVYGITPGGEVGKASEFGLRPAMALKAQAVVVKKVPAGHGISYGAEYVTKTDTRIALIPLGYADGIPRIAGNKGPVMAKGKKFSVAGRVCMDQFVIDIGDLDFSTGDEVILFGDPAKNEPDVEEWAKASQSIGYEIVTRLGPRVPRIYLNEI</sequence>
<evidence type="ECO:0000259" key="4">
    <source>
        <dbReference type="SMART" id="SM01005"/>
    </source>
</evidence>
<evidence type="ECO:0000256" key="1">
    <source>
        <dbReference type="ARBA" id="ARBA00001933"/>
    </source>
</evidence>
<dbReference type="PANTHER" id="PTHR30511">
    <property type="entry name" value="ALANINE RACEMASE"/>
    <property type="match status" value="1"/>
</dbReference>
<dbReference type="Gene3D" id="2.40.37.10">
    <property type="entry name" value="Lyase, Ornithine Decarboxylase, Chain A, domain 1"/>
    <property type="match status" value="1"/>
</dbReference>
<dbReference type="EMBL" id="CAEZTU010000016">
    <property type="protein sequence ID" value="CAB4575874.1"/>
    <property type="molecule type" value="Genomic_DNA"/>
</dbReference>
<accession>A0A6J6EL45</accession>
<dbReference type="Pfam" id="PF00842">
    <property type="entry name" value="Ala_racemase_C"/>
    <property type="match status" value="1"/>
</dbReference>
<feature type="domain" description="Alanine racemase C-terminal" evidence="4">
    <location>
        <begin position="246"/>
        <end position="373"/>
    </location>
</feature>
<dbReference type="InterPro" id="IPR029066">
    <property type="entry name" value="PLP-binding_barrel"/>
</dbReference>
<name>A0A6J6EL45_9ZZZZ</name>
<dbReference type="GO" id="GO:0009252">
    <property type="term" value="P:peptidoglycan biosynthetic process"/>
    <property type="evidence" value="ECO:0007669"/>
    <property type="project" value="TreeGrafter"/>
</dbReference>
<dbReference type="InterPro" id="IPR009006">
    <property type="entry name" value="Ala_racemase/Decarboxylase_C"/>
</dbReference>
<dbReference type="InterPro" id="IPR001608">
    <property type="entry name" value="Ala_racemase_N"/>
</dbReference>
<dbReference type="AlphaFoldDB" id="A0A6J6EL45"/>
<keyword evidence="2" id="KW-0663">Pyridoxal phosphate</keyword>
<dbReference type="SMART" id="SM01005">
    <property type="entry name" value="Ala_racemase_C"/>
    <property type="match status" value="1"/>
</dbReference>
<comment type="cofactor">
    <cofactor evidence="1">
        <name>pyridoxal 5'-phosphate</name>
        <dbReference type="ChEBI" id="CHEBI:597326"/>
    </cofactor>
</comment>
<dbReference type="PANTHER" id="PTHR30511:SF0">
    <property type="entry name" value="ALANINE RACEMASE, CATABOLIC-RELATED"/>
    <property type="match status" value="1"/>
</dbReference>
<evidence type="ECO:0000256" key="2">
    <source>
        <dbReference type="ARBA" id="ARBA00022898"/>
    </source>
</evidence>
<dbReference type="Pfam" id="PF01168">
    <property type="entry name" value="Ala_racemase_N"/>
    <property type="match status" value="1"/>
</dbReference>
<dbReference type="GO" id="GO:0005829">
    <property type="term" value="C:cytosol"/>
    <property type="evidence" value="ECO:0007669"/>
    <property type="project" value="TreeGrafter"/>
</dbReference>
<dbReference type="CDD" id="cd00430">
    <property type="entry name" value="PLPDE_III_AR"/>
    <property type="match status" value="1"/>
</dbReference>
<dbReference type="GO" id="GO:0030632">
    <property type="term" value="P:D-alanine biosynthetic process"/>
    <property type="evidence" value="ECO:0007669"/>
    <property type="project" value="TreeGrafter"/>
</dbReference>
<dbReference type="PRINTS" id="PR00992">
    <property type="entry name" value="ALARACEMASE"/>
</dbReference>
<dbReference type="InterPro" id="IPR000821">
    <property type="entry name" value="Ala_racemase"/>
</dbReference>
<dbReference type="Gene3D" id="3.20.20.10">
    <property type="entry name" value="Alanine racemase"/>
    <property type="match status" value="1"/>
</dbReference>
<dbReference type="FunFam" id="3.20.20.10:FF:000002">
    <property type="entry name" value="Alanine racemase"/>
    <property type="match status" value="1"/>
</dbReference>
<protein>
    <submittedName>
        <fullName evidence="5">Unannotated protein</fullName>
    </submittedName>
</protein>
<dbReference type="InterPro" id="IPR011079">
    <property type="entry name" value="Ala_racemase_C"/>
</dbReference>
<proteinExistence type="inferred from homology"/>
<gene>
    <name evidence="5" type="ORF">UFOPK1740_00557</name>
</gene>